<sequence>MGPTPVKAGDYFLILGTGGVSIFGLKFAVASGGTVVATSSSDEKLKVATNLGAKHVINYKTTPNHWDEEVLRITKGKGFQDMMRLLAANPDKTRPVVNKVFKFEEAKEAYSHLASQAHIGKVVIKVAKD</sequence>
<comment type="caution">
    <text evidence="3">The sequence shown here is derived from an EMBL/GenBank/DDBJ whole genome shotgun (WGS) entry which is preliminary data.</text>
</comment>
<dbReference type="Gene3D" id="3.90.180.10">
    <property type="entry name" value="Medium-chain alcohol dehydrogenases, catalytic domain"/>
    <property type="match status" value="1"/>
</dbReference>
<keyword evidence="4" id="KW-1185">Reference proteome</keyword>
<accession>A0A9P7KIS3</accession>
<name>A0A9P7KIS3_9AGAR</name>
<organism evidence="3 4">
    <name type="scientific">Sphagnurus paluster</name>
    <dbReference type="NCBI Taxonomy" id="117069"/>
    <lineage>
        <taxon>Eukaryota</taxon>
        <taxon>Fungi</taxon>
        <taxon>Dikarya</taxon>
        <taxon>Basidiomycota</taxon>
        <taxon>Agaricomycotina</taxon>
        <taxon>Agaricomycetes</taxon>
        <taxon>Agaricomycetidae</taxon>
        <taxon>Agaricales</taxon>
        <taxon>Tricholomatineae</taxon>
        <taxon>Lyophyllaceae</taxon>
        <taxon>Sphagnurus</taxon>
    </lineage>
</organism>
<dbReference type="AlphaFoldDB" id="A0A9P7KIS3"/>
<proteinExistence type="predicted"/>
<reference evidence="3" key="2">
    <citation type="submission" date="2021-10" db="EMBL/GenBank/DDBJ databases">
        <title>Phylogenomics reveals ancestral predisposition of the termite-cultivated fungus Termitomyces towards a domesticated lifestyle.</title>
        <authorList>
            <person name="Auxier B."/>
            <person name="Grum-Grzhimaylo A."/>
            <person name="Cardenas M.E."/>
            <person name="Lodge J.D."/>
            <person name="Laessoe T."/>
            <person name="Pedersen O."/>
            <person name="Smith M.E."/>
            <person name="Kuyper T.W."/>
            <person name="Franco-Molano E.A."/>
            <person name="Baroni T.J."/>
            <person name="Aanen D.K."/>
        </authorList>
    </citation>
    <scope>NUCLEOTIDE SEQUENCE</scope>
    <source>
        <strain evidence="3">D49</strain>
    </source>
</reference>
<dbReference type="InterPro" id="IPR052711">
    <property type="entry name" value="Zinc_ADH-like"/>
</dbReference>
<dbReference type="OrthoDB" id="2973935at2759"/>
<dbReference type="InterPro" id="IPR013149">
    <property type="entry name" value="ADH-like_C"/>
</dbReference>
<dbReference type="Pfam" id="PF00107">
    <property type="entry name" value="ADH_zinc_N"/>
    <property type="match status" value="1"/>
</dbReference>
<feature type="domain" description="Alcohol dehydrogenase-like C-terminal" evidence="2">
    <location>
        <begin position="19"/>
        <end position="83"/>
    </location>
</feature>
<dbReference type="EMBL" id="JABCKI010000581">
    <property type="protein sequence ID" value="KAG5650040.1"/>
    <property type="molecule type" value="Genomic_DNA"/>
</dbReference>
<reference evidence="3" key="1">
    <citation type="submission" date="2021-02" db="EMBL/GenBank/DDBJ databases">
        <authorList>
            <person name="Nieuwenhuis M."/>
            <person name="Van De Peppel L.J.J."/>
        </authorList>
    </citation>
    <scope>NUCLEOTIDE SEQUENCE</scope>
    <source>
        <strain evidence="3">D49</strain>
    </source>
</reference>
<protein>
    <recommendedName>
        <fullName evidence="2">Alcohol dehydrogenase-like C-terminal domain-containing protein</fullName>
    </recommendedName>
</protein>
<dbReference type="SUPFAM" id="SSF51735">
    <property type="entry name" value="NAD(P)-binding Rossmann-fold domains"/>
    <property type="match status" value="1"/>
</dbReference>
<keyword evidence="1" id="KW-1133">Transmembrane helix</keyword>
<feature type="transmembrane region" description="Helical" evidence="1">
    <location>
        <begin position="12"/>
        <end position="36"/>
    </location>
</feature>
<dbReference type="InterPro" id="IPR036291">
    <property type="entry name" value="NAD(P)-bd_dom_sf"/>
</dbReference>
<keyword evidence="1" id="KW-0812">Transmembrane</keyword>
<dbReference type="Proteomes" id="UP000717328">
    <property type="component" value="Unassembled WGS sequence"/>
</dbReference>
<dbReference type="PANTHER" id="PTHR45033">
    <property type="match status" value="1"/>
</dbReference>
<dbReference type="Gene3D" id="3.40.50.720">
    <property type="entry name" value="NAD(P)-binding Rossmann-like Domain"/>
    <property type="match status" value="1"/>
</dbReference>
<dbReference type="PANTHER" id="PTHR45033:SF2">
    <property type="entry name" value="ZINC-TYPE ALCOHOL DEHYDROGENASE-LIKE PROTEIN C1773.06C"/>
    <property type="match status" value="1"/>
</dbReference>
<evidence type="ECO:0000259" key="2">
    <source>
        <dbReference type="Pfam" id="PF00107"/>
    </source>
</evidence>
<evidence type="ECO:0000313" key="3">
    <source>
        <dbReference type="EMBL" id="KAG5650040.1"/>
    </source>
</evidence>
<keyword evidence="1" id="KW-0472">Membrane</keyword>
<evidence type="ECO:0000313" key="4">
    <source>
        <dbReference type="Proteomes" id="UP000717328"/>
    </source>
</evidence>
<evidence type="ECO:0000256" key="1">
    <source>
        <dbReference type="SAM" id="Phobius"/>
    </source>
</evidence>
<gene>
    <name evidence="3" type="ORF">H0H81_000990</name>
</gene>